<dbReference type="KEGG" id="zin:ZICARI_205"/>
<protein>
    <submittedName>
        <fullName evidence="4">Putative 50S ribosomal subunit protein L18</fullName>
    </submittedName>
</protein>
<dbReference type="EMBL" id="CP002161">
    <property type="protein sequence ID" value="ADM89809.1"/>
    <property type="molecule type" value="Genomic_DNA"/>
</dbReference>
<dbReference type="GO" id="GO:0003735">
    <property type="term" value="F:structural constituent of ribosome"/>
    <property type="evidence" value="ECO:0007669"/>
    <property type="project" value="InterPro"/>
</dbReference>
<dbReference type="GO" id="GO:0005840">
    <property type="term" value="C:ribosome"/>
    <property type="evidence" value="ECO:0007669"/>
    <property type="project" value="UniProtKB-KW"/>
</dbReference>
<reference key="2">
    <citation type="submission" date="2010-08" db="EMBL/GenBank/DDBJ databases">
        <title>Functional convergence in reduced genomes of bacterial symbionts spanning 200 million years of evolution.</title>
        <authorList>
            <person name="McCutcheon J.P."/>
            <person name="Moran N.A."/>
        </authorList>
    </citation>
    <scope>NUCLEOTIDE SEQUENCE</scope>
    <source>
        <strain>CARI</strain>
    </source>
</reference>
<evidence type="ECO:0000313" key="5">
    <source>
        <dbReference type="Proteomes" id="UP000001303"/>
    </source>
</evidence>
<evidence type="ECO:0000256" key="3">
    <source>
        <dbReference type="ARBA" id="ARBA00023274"/>
    </source>
</evidence>
<gene>
    <name evidence="4" type="primary">rplR</name>
    <name evidence="4" type="ordered locus">ZICARI_205</name>
</gene>
<reference evidence="4 5" key="1">
    <citation type="journal article" date="2010" name="Genome Biol. Evol.">
        <title>Functional convergence in reduced genomes of bacterial symbionts spanning 200 My of evolution.</title>
        <authorList>
            <person name="McCutcheon J.P."/>
            <person name="Moran N.A."/>
        </authorList>
    </citation>
    <scope>NUCLEOTIDE SEQUENCE [LARGE SCALE GENOMIC DNA]</scope>
    <source>
        <strain evidence="4 5">CARI</strain>
    </source>
</reference>
<dbReference type="GO" id="GO:0006412">
    <property type="term" value="P:translation"/>
    <property type="evidence" value="ECO:0007669"/>
    <property type="project" value="InterPro"/>
</dbReference>
<evidence type="ECO:0000256" key="1">
    <source>
        <dbReference type="ARBA" id="ARBA00007116"/>
    </source>
</evidence>
<dbReference type="Proteomes" id="UP000001303">
    <property type="component" value="Chromosome"/>
</dbReference>
<sequence length="97" mass="11790">MKRNIKLKIHKSNKYLYIILINCYNNKIITSYTNLNKEIKILNNKLKLNSIFLLSKKIFKDLLKRKIKIIIFDRNKFKYHGKIKFLSNLLRKFGLIF</sequence>
<organism evidence="4 5">
    <name type="scientific">Zinderia insecticola (strain CARI)</name>
    <dbReference type="NCBI Taxonomy" id="871271"/>
    <lineage>
        <taxon>Bacteria</taxon>
        <taxon>Pseudomonadati</taxon>
        <taxon>Pseudomonadota</taxon>
        <taxon>Betaproteobacteria</taxon>
        <taxon>Burkholderiales</taxon>
        <taxon>Oxalobacteraceae</taxon>
        <taxon>Candidatus Zinderia</taxon>
    </lineage>
</organism>
<evidence type="ECO:0000256" key="2">
    <source>
        <dbReference type="ARBA" id="ARBA00022980"/>
    </source>
</evidence>
<dbReference type="STRING" id="871271.ZICARI_205"/>
<dbReference type="HOGENOM" id="CLU_098841_0_1_4"/>
<comment type="similarity">
    <text evidence="1">Belongs to the universal ribosomal protein uL18 family.</text>
</comment>
<keyword evidence="2" id="KW-0689">Ribosomal protein</keyword>
<proteinExistence type="inferred from homology"/>
<dbReference type="InterPro" id="IPR005484">
    <property type="entry name" value="Ribosomal_uL18_bac/plant/anim"/>
</dbReference>
<keyword evidence="3" id="KW-0687">Ribonucleoprotein</keyword>
<name>E0TJ32_ZINIC</name>
<dbReference type="AlphaFoldDB" id="E0TJ32"/>
<accession>E0TJ32</accession>
<dbReference type="GO" id="GO:1990904">
    <property type="term" value="C:ribonucleoprotein complex"/>
    <property type="evidence" value="ECO:0007669"/>
    <property type="project" value="UniProtKB-KW"/>
</dbReference>
<dbReference type="SUPFAM" id="SSF53137">
    <property type="entry name" value="Translational machinery components"/>
    <property type="match status" value="1"/>
</dbReference>
<dbReference type="Gene3D" id="3.30.420.100">
    <property type="match status" value="1"/>
</dbReference>
<evidence type="ECO:0000313" key="4">
    <source>
        <dbReference type="EMBL" id="ADM89809.1"/>
    </source>
</evidence>
<dbReference type="Pfam" id="PF00861">
    <property type="entry name" value="Ribosomal_L18p"/>
    <property type="match status" value="1"/>
</dbReference>
<keyword evidence="5" id="KW-1185">Reference proteome</keyword>